<dbReference type="PANTHER" id="PTHR43066:SF26">
    <property type="entry name" value="RHOMBOID PROTEASE GLPG"/>
    <property type="match status" value="1"/>
</dbReference>
<dbReference type="InterPro" id="IPR035952">
    <property type="entry name" value="Rhomboid-like_sf"/>
</dbReference>
<feature type="transmembrane region" description="Helical" evidence="7">
    <location>
        <begin position="46"/>
        <end position="64"/>
    </location>
</feature>
<keyword evidence="9" id="KW-0378">Hydrolase</keyword>
<dbReference type="SUPFAM" id="SSF144091">
    <property type="entry name" value="Rhomboid-like"/>
    <property type="match status" value="1"/>
</dbReference>
<proteinExistence type="predicted"/>
<dbReference type="EMBL" id="JAINVZ010000009">
    <property type="protein sequence ID" value="MBY8886238.1"/>
    <property type="molecule type" value="Genomic_DNA"/>
</dbReference>
<feature type="transmembrane region" description="Helical" evidence="7">
    <location>
        <begin position="216"/>
        <end position="240"/>
    </location>
</feature>
<dbReference type="Proteomes" id="UP001198565">
    <property type="component" value="Unassembled WGS sequence"/>
</dbReference>
<feature type="domain" description="Peptidase S54 rhomboid" evidence="8">
    <location>
        <begin position="124"/>
        <end position="271"/>
    </location>
</feature>
<comment type="subcellular location">
    <subcellularLocation>
        <location evidence="1">Membrane</location>
        <topology evidence="1">Multi-pass membrane protein</topology>
    </subcellularLocation>
</comment>
<comment type="caution">
    <text evidence="9">The sequence shown here is derived from an EMBL/GenBank/DDBJ whole genome shotgun (WGS) entry which is preliminary data.</text>
</comment>
<accession>A0ABS7QSS3</accession>
<keyword evidence="2" id="KW-1003">Cell membrane</keyword>
<feature type="transmembrane region" description="Helical" evidence="7">
    <location>
        <begin position="185"/>
        <end position="204"/>
    </location>
</feature>
<protein>
    <submittedName>
        <fullName evidence="9">Rhomboid family intramembrane serine protease</fullName>
    </submittedName>
</protein>
<keyword evidence="10" id="KW-1185">Reference proteome</keyword>
<dbReference type="GO" id="GO:0006508">
    <property type="term" value="P:proteolysis"/>
    <property type="evidence" value="ECO:0007669"/>
    <property type="project" value="UniProtKB-KW"/>
</dbReference>
<feature type="transmembrane region" description="Helical" evidence="7">
    <location>
        <begin position="161"/>
        <end position="179"/>
    </location>
</feature>
<name>A0ABS7QSS3_9ACTN</name>
<keyword evidence="9" id="KW-0645">Protease</keyword>
<dbReference type="PANTHER" id="PTHR43066">
    <property type="entry name" value="RHOMBOID-RELATED PROTEIN"/>
    <property type="match status" value="1"/>
</dbReference>
<keyword evidence="5 7" id="KW-1133">Transmembrane helix</keyword>
<evidence type="ECO:0000256" key="5">
    <source>
        <dbReference type="ARBA" id="ARBA00022989"/>
    </source>
</evidence>
<evidence type="ECO:0000259" key="8">
    <source>
        <dbReference type="Pfam" id="PF01694"/>
    </source>
</evidence>
<dbReference type="InterPro" id="IPR022764">
    <property type="entry name" value="Peptidase_S54_rhomboid_dom"/>
</dbReference>
<reference evidence="9 10" key="1">
    <citation type="submission" date="2021-08" db="EMBL/GenBank/DDBJ databases">
        <title>Streptomyces sp. PTM05 isolated from lichen.</title>
        <authorList>
            <person name="Somphong A."/>
            <person name="Phongsopitanun W."/>
            <person name="Tanasupawat S."/>
        </authorList>
    </citation>
    <scope>NUCLEOTIDE SEQUENCE [LARGE SCALE GENOMIC DNA]</scope>
    <source>
        <strain evidence="9 10">Ptm05</strain>
    </source>
</reference>
<dbReference type="Gene3D" id="1.20.1540.10">
    <property type="entry name" value="Rhomboid-like"/>
    <property type="match status" value="1"/>
</dbReference>
<keyword evidence="3" id="KW-0997">Cell inner membrane</keyword>
<evidence type="ECO:0000256" key="4">
    <source>
        <dbReference type="ARBA" id="ARBA00022692"/>
    </source>
</evidence>
<sequence length="288" mass="31028">MPPPRRQGEPGFTSRLSTYRGPTVRTARAVVRGLVPARRPGVRPPLVTYCLIGLCVLVFLVSPLSGLDPAYGTGHAQLCAQARYFDRWGVIPVELWHGTLAPASLGLPSGCPVPARMVKVPFLSVLTSLFVHGGWAHLLGNMLFLYVFGAGVEERMGRARFAVFYVVTGYVATYGYALGHQGSTQTLVGASGAISGVLGAYLFLHPSARVTSLFPFLLFLPLRFPAWVVLAFWFGLQWIAARTEQAGPAVAYLAHVTGFVFGFAVTAALFRPRSKLAPQAVTRGEGQP</sequence>
<evidence type="ECO:0000313" key="10">
    <source>
        <dbReference type="Proteomes" id="UP001198565"/>
    </source>
</evidence>
<evidence type="ECO:0000256" key="7">
    <source>
        <dbReference type="SAM" id="Phobius"/>
    </source>
</evidence>
<dbReference type="RefSeq" id="WP_222978265.1">
    <property type="nucleotide sequence ID" value="NZ_JAINVZ010000009.1"/>
</dbReference>
<evidence type="ECO:0000256" key="3">
    <source>
        <dbReference type="ARBA" id="ARBA00022519"/>
    </source>
</evidence>
<keyword evidence="6 7" id="KW-0472">Membrane</keyword>
<feature type="transmembrane region" description="Helical" evidence="7">
    <location>
        <begin position="122"/>
        <end position="149"/>
    </location>
</feature>
<evidence type="ECO:0000256" key="2">
    <source>
        <dbReference type="ARBA" id="ARBA00022475"/>
    </source>
</evidence>
<evidence type="ECO:0000256" key="6">
    <source>
        <dbReference type="ARBA" id="ARBA00023136"/>
    </source>
</evidence>
<gene>
    <name evidence="9" type="ORF">K7472_15400</name>
</gene>
<keyword evidence="4 7" id="KW-0812">Transmembrane</keyword>
<organism evidence="9 10">
    <name type="scientific">Streptantibioticus parmotrematis</name>
    <dbReference type="NCBI Taxonomy" id="2873249"/>
    <lineage>
        <taxon>Bacteria</taxon>
        <taxon>Bacillati</taxon>
        <taxon>Actinomycetota</taxon>
        <taxon>Actinomycetes</taxon>
        <taxon>Kitasatosporales</taxon>
        <taxon>Streptomycetaceae</taxon>
        <taxon>Streptantibioticus</taxon>
    </lineage>
</organism>
<evidence type="ECO:0000256" key="1">
    <source>
        <dbReference type="ARBA" id="ARBA00004141"/>
    </source>
</evidence>
<feature type="transmembrane region" description="Helical" evidence="7">
    <location>
        <begin position="252"/>
        <end position="270"/>
    </location>
</feature>
<dbReference type="GO" id="GO:0008233">
    <property type="term" value="F:peptidase activity"/>
    <property type="evidence" value="ECO:0007669"/>
    <property type="project" value="UniProtKB-KW"/>
</dbReference>
<evidence type="ECO:0000313" key="9">
    <source>
        <dbReference type="EMBL" id="MBY8886238.1"/>
    </source>
</evidence>
<dbReference type="Pfam" id="PF01694">
    <property type="entry name" value="Rhomboid"/>
    <property type="match status" value="1"/>
</dbReference>